<keyword evidence="1" id="KW-0324">Glycolysis</keyword>
<accession>A0AA45WTU8</accession>
<sequence>MTTIFLMRHGQTEWNVAERFQGSGDSPLTDLGKHEALKAGERLKVMKLGAIYASPRQRAMETAGLVASWHQLPVIPLPDVSEISLGSWEGKHYEEIRTIDPKGYESFFRQPEAFQGTDGGEDFAAVKERAVNALESLAKKHTNTKILVVSHAITIRVLLTHYLNCSINHLWEVAKIRQTSLSEIHFDAEGARVGLLGCTAHLDE</sequence>
<proteinExistence type="predicted"/>
<evidence type="ECO:0000256" key="2">
    <source>
        <dbReference type="ARBA" id="ARBA00023235"/>
    </source>
</evidence>
<dbReference type="Proteomes" id="UP001158066">
    <property type="component" value="Unassembled WGS sequence"/>
</dbReference>
<dbReference type="PROSITE" id="PS00175">
    <property type="entry name" value="PG_MUTASE"/>
    <property type="match status" value="1"/>
</dbReference>
<keyword evidence="2" id="KW-0413">Isomerase</keyword>
<comment type="caution">
    <text evidence="4">The sequence shown here is derived from an EMBL/GenBank/DDBJ whole genome shotgun (WGS) entry which is preliminary data.</text>
</comment>
<dbReference type="PANTHER" id="PTHR48100:SF1">
    <property type="entry name" value="HISTIDINE PHOSPHATASE FAMILY PROTEIN-RELATED"/>
    <property type="match status" value="1"/>
</dbReference>
<dbReference type="PIRSF" id="PIRSF000709">
    <property type="entry name" value="6PFK_2-Ptase"/>
    <property type="match status" value="1"/>
</dbReference>
<keyword evidence="5" id="KW-1185">Reference proteome</keyword>
<evidence type="ECO:0000313" key="4">
    <source>
        <dbReference type="EMBL" id="SMP44768.1"/>
    </source>
</evidence>
<evidence type="ECO:0000256" key="1">
    <source>
        <dbReference type="ARBA" id="ARBA00023152"/>
    </source>
</evidence>
<dbReference type="InterPro" id="IPR013078">
    <property type="entry name" value="His_Pase_superF_clade-1"/>
</dbReference>
<dbReference type="InterPro" id="IPR029033">
    <property type="entry name" value="His_PPase_superfam"/>
</dbReference>
<dbReference type="Gene3D" id="3.40.50.1240">
    <property type="entry name" value="Phosphoglycerate mutase-like"/>
    <property type="match status" value="1"/>
</dbReference>
<dbReference type="PANTHER" id="PTHR48100">
    <property type="entry name" value="BROAD-SPECIFICITY PHOSPHATASE YOR283W-RELATED"/>
    <property type="match status" value="1"/>
</dbReference>
<evidence type="ECO:0000313" key="5">
    <source>
        <dbReference type="Proteomes" id="UP001158066"/>
    </source>
</evidence>
<dbReference type="GO" id="GO:0016791">
    <property type="term" value="F:phosphatase activity"/>
    <property type="evidence" value="ECO:0007669"/>
    <property type="project" value="TreeGrafter"/>
</dbReference>
<feature type="binding site" evidence="3">
    <location>
        <position position="58"/>
    </location>
    <ligand>
        <name>substrate</name>
    </ligand>
</feature>
<dbReference type="GO" id="GO:0005737">
    <property type="term" value="C:cytoplasm"/>
    <property type="evidence" value="ECO:0007669"/>
    <property type="project" value="TreeGrafter"/>
</dbReference>
<protein>
    <submittedName>
        <fullName evidence="4">Phosphoglycerate mutase</fullName>
    </submittedName>
</protein>
<gene>
    <name evidence="4" type="ORF">SAMN06296020_102230</name>
</gene>
<dbReference type="InterPro" id="IPR050275">
    <property type="entry name" value="PGM_Phosphatase"/>
</dbReference>
<dbReference type="Pfam" id="PF00300">
    <property type="entry name" value="His_Phos_1"/>
    <property type="match status" value="1"/>
</dbReference>
<dbReference type="RefSeq" id="WP_283408138.1">
    <property type="nucleotide sequence ID" value="NZ_FXUF01000002.1"/>
</dbReference>
<dbReference type="EMBL" id="FXUF01000002">
    <property type="protein sequence ID" value="SMP44768.1"/>
    <property type="molecule type" value="Genomic_DNA"/>
</dbReference>
<organism evidence="4 5">
    <name type="scientific">Anoxynatronum buryatiense</name>
    <dbReference type="NCBI Taxonomy" id="489973"/>
    <lineage>
        <taxon>Bacteria</taxon>
        <taxon>Bacillati</taxon>
        <taxon>Bacillota</taxon>
        <taxon>Clostridia</taxon>
        <taxon>Eubacteriales</taxon>
        <taxon>Clostridiaceae</taxon>
        <taxon>Anoxynatronum</taxon>
    </lineage>
</organism>
<evidence type="ECO:0000256" key="3">
    <source>
        <dbReference type="PIRSR" id="PIRSR613078-2"/>
    </source>
</evidence>
<name>A0AA45WTU8_9CLOT</name>
<dbReference type="CDD" id="cd07067">
    <property type="entry name" value="HP_PGM_like"/>
    <property type="match status" value="1"/>
</dbReference>
<dbReference type="SMART" id="SM00855">
    <property type="entry name" value="PGAM"/>
    <property type="match status" value="1"/>
</dbReference>
<reference evidence="4" key="1">
    <citation type="submission" date="2017-05" db="EMBL/GenBank/DDBJ databases">
        <authorList>
            <person name="Varghese N."/>
            <person name="Submissions S."/>
        </authorList>
    </citation>
    <scope>NUCLEOTIDE SEQUENCE</scope>
    <source>
        <strain evidence="4">Su22</strain>
    </source>
</reference>
<dbReference type="AlphaFoldDB" id="A0AA45WTU8"/>
<dbReference type="SUPFAM" id="SSF53254">
    <property type="entry name" value="Phosphoglycerate mutase-like"/>
    <property type="match status" value="1"/>
</dbReference>
<feature type="binding site" evidence="3">
    <location>
        <begin position="8"/>
        <end position="15"/>
    </location>
    <ligand>
        <name>substrate</name>
    </ligand>
</feature>
<dbReference type="InterPro" id="IPR001345">
    <property type="entry name" value="PG/BPGM_mutase_AS"/>
</dbReference>